<dbReference type="InterPro" id="IPR015422">
    <property type="entry name" value="PyrdxlP-dep_Trfase_small"/>
</dbReference>
<proteinExistence type="inferred from homology"/>
<evidence type="ECO:0000259" key="7">
    <source>
        <dbReference type="PROSITE" id="PS50949"/>
    </source>
</evidence>
<name>A0A545U9Y8_9GAMM</name>
<protein>
    <submittedName>
        <fullName evidence="8">PLP-dependent aminotransferase family protein</fullName>
    </submittedName>
</protein>
<dbReference type="InterPro" id="IPR015421">
    <property type="entry name" value="PyrdxlP-dep_Trfase_major"/>
</dbReference>
<dbReference type="Gene3D" id="3.90.1150.10">
    <property type="entry name" value="Aspartate Aminotransferase, domain 1"/>
    <property type="match status" value="1"/>
</dbReference>
<feature type="region of interest" description="Disordered" evidence="6">
    <location>
        <begin position="72"/>
        <end position="99"/>
    </location>
</feature>
<feature type="domain" description="HTH gntR-type" evidence="7">
    <location>
        <begin position="19"/>
        <end position="87"/>
    </location>
</feature>
<dbReference type="InterPro" id="IPR015424">
    <property type="entry name" value="PyrdxlP-dep_Trfase"/>
</dbReference>
<dbReference type="Gene3D" id="1.10.10.10">
    <property type="entry name" value="Winged helix-like DNA-binding domain superfamily/Winged helix DNA-binding domain"/>
    <property type="match status" value="1"/>
</dbReference>
<dbReference type="GO" id="GO:0008483">
    <property type="term" value="F:transaminase activity"/>
    <property type="evidence" value="ECO:0007669"/>
    <property type="project" value="UniProtKB-KW"/>
</dbReference>
<dbReference type="SMART" id="SM00345">
    <property type="entry name" value="HTH_GNTR"/>
    <property type="match status" value="1"/>
</dbReference>
<dbReference type="InterPro" id="IPR000524">
    <property type="entry name" value="Tscrpt_reg_HTH_GntR"/>
</dbReference>
<dbReference type="Gene3D" id="3.40.640.10">
    <property type="entry name" value="Type I PLP-dependent aspartate aminotransferase-like (Major domain)"/>
    <property type="match status" value="1"/>
</dbReference>
<evidence type="ECO:0000256" key="2">
    <source>
        <dbReference type="ARBA" id="ARBA00022898"/>
    </source>
</evidence>
<dbReference type="Proteomes" id="UP000319732">
    <property type="component" value="Unassembled WGS sequence"/>
</dbReference>
<dbReference type="AlphaFoldDB" id="A0A545U9Y8"/>
<dbReference type="RefSeq" id="WP_142902434.1">
    <property type="nucleotide sequence ID" value="NZ_ML660087.1"/>
</dbReference>
<evidence type="ECO:0000313" key="8">
    <source>
        <dbReference type="EMBL" id="TQV86281.1"/>
    </source>
</evidence>
<comment type="caution">
    <text evidence="8">The sequence shown here is derived from an EMBL/GenBank/DDBJ whole genome shotgun (WGS) entry which is preliminary data.</text>
</comment>
<accession>A0A545U9Y8</accession>
<keyword evidence="8" id="KW-0808">Transferase</keyword>
<evidence type="ECO:0000256" key="3">
    <source>
        <dbReference type="ARBA" id="ARBA00023015"/>
    </source>
</evidence>
<dbReference type="GO" id="GO:0003700">
    <property type="term" value="F:DNA-binding transcription factor activity"/>
    <property type="evidence" value="ECO:0007669"/>
    <property type="project" value="InterPro"/>
</dbReference>
<keyword evidence="8" id="KW-0032">Aminotransferase</keyword>
<sequence length="467" mass="50563">MKHNQYQHWINAISEADKNPAYLVIADLIEADIESGKLQVRNRLPPLRELAGMLMLDYTTVARGYKEAKSRGLVDSRPGSGTFVKGKTNSMRPNRNSNFEMTMNLPPEPRSAAVLEKITAGFHQVLEKSDIYSMFRYQDFGGTAIDKEAGVELLSPLLHNPDRDRLLVCPGIHSALVALLSLLADDSATICVESLVYPGLKAIAAQLGVTLTAIESDSSGPLIRPLENLCKTQKVAAIYLNPTLQNPTTQTFSRVRREAIADVALRYSIPIIEDDAYGLLPKNPAVPIANLAPQLTYYITGLSKCFGAGLRTAYLYTPGKSIAQRVAGALRALSVMSSPITNALTTGWIMDGSLQDMTSAIRREANARQALAKTYLARSTFSAHADGFHLWLNLPRPITANPSVVAAHLRSKGVGVVSSSAFCTDNNPPHAVRLCLGGPGGRQACQEALLLVADMLQHPTHLSSVVL</sequence>
<dbReference type="EMBL" id="VHSG01000002">
    <property type="protein sequence ID" value="TQV86281.1"/>
    <property type="molecule type" value="Genomic_DNA"/>
</dbReference>
<dbReference type="SUPFAM" id="SSF53383">
    <property type="entry name" value="PLP-dependent transferases"/>
    <property type="match status" value="1"/>
</dbReference>
<gene>
    <name evidence="8" type="ORF">FKG94_01655</name>
</gene>
<evidence type="ECO:0000256" key="5">
    <source>
        <dbReference type="ARBA" id="ARBA00023163"/>
    </source>
</evidence>
<dbReference type="InterPro" id="IPR004839">
    <property type="entry name" value="Aminotransferase_I/II_large"/>
</dbReference>
<organism evidence="8 9">
    <name type="scientific">Exilibacterium tricleocarpae</name>
    <dbReference type="NCBI Taxonomy" id="2591008"/>
    <lineage>
        <taxon>Bacteria</taxon>
        <taxon>Pseudomonadati</taxon>
        <taxon>Pseudomonadota</taxon>
        <taxon>Gammaproteobacteria</taxon>
        <taxon>Cellvibrionales</taxon>
        <taxon>Cellvibrionaceae</taxon>
        <taxon>Exilibacterium</taxon>
    </lineage>
</organism>
<dbReference type="InterPro" id="IPR036390">
    <property type="entry name" value="WH_DNA-bd_sf"/>
</dbReference>
<dbReference type="CDD" id="cd07377">
    <property type="entry name" value="WHTH_GntR"/>
    <property type="match status" value="1"/>
</dbReference>
<dbReference type="GO" id="GO:0030170">
    <property type="term" value="F:pyridoxal phosphate binding"/>
    <property type="evidence" value="ECO:0007669"/>
    <property type="project" value="InterPro"/>
</dbReference>
<dbReference type="CDD" id="cd00609">
    <property type="entry name" value="AAT_like"/>
    <property type="match status" value="1"/>
</dbReference>
<dbReference type="Pfam" id="PF00155">
    <property type="entry name" value="Aminotran_1_2"/>
    <property type="match status" value="1"/>
</dbReference>
<dbReference type="OrthoDB" id="9804020at2"/>
<evidence type="ECO:0000256" key="6">
    <source>
        <dbReference type="SAM" id="MobiDB-lite"/>
    </source>
</evidence>
<dbReference type="PANTHER" id="PTHR46577:SF1">
    <property type="entry name" value="HTH-TYPE TRANSCRIPTIONAL REGULATORY PROTEIN GABR"/>
    <property type="match status" value="1"/>
</dbReference>
<keyword evidence="2" id="KW-0663">Pyridoxal phosphate</keyword>
<dbReference type="Pfam" id="PF00392">
    <property type="entry name" value="GntR"/>
    <property type="match status" value="1"/>
</dbReference>
<keyword evidence="5" id="KW-0804">Transcription</keyword>
<evidence type="ECO:0000256" key="1">
    <source>
        <dbReference type="ARBA" id="ARBA00005384"/>
    </source>
</evidence>
<dbReference type="PANTHER" id="PTHR46577">
    <property type="entry name" value="HTH-TYPE TRANSCRIPTIONAL REGULATORY PROTEIN GABR"/>
    <property type="match status" value="1"/>
</dbReference>
<dbReference type="PROSITE" id="PS50949">
    <property type="entry name" value="HTH_GNTR"/>
    <property type="match status" value="1"/>
</dbReference>
<dbReference type="InterPro" id="IPR036388">
    <property type="entry name" value="WH-like_DNA-bd_sf"/>
</dbReference>
<dbReference type="GO" id="GO:0003677">
    <property type="term" value="F:DNA binding"/>
    <property type="evidence" value="ECO:0007669"/>
    <property type="project" value="UniProtKB-KW"/>
</dbReference>
<reference evidence="8 9" key="1">
    <citation type="submission" date="2019-06" db="EMBL/GenBank/DDBJ databases">
        <title>Whole genome sequence for Cellvibrionaceae sp. R142.</title>
        <authorList>
            <person name="Wang G."/>
        </authorList>
    </citation>
    <scope>NUCLEOTIDE SEQUENCE [LARGE SCALE GENOMIC DNA]</scope>
    <source>
        <strain evidence="8 9">R142</strain>
    </source>
</reference>
<keyword evidence="9" id="KW-1185">Reference proteome</keyword>
<keyword evidence="4" id="KW-0238">DNA-binding</keyword>
<dbReference type="SUPFAM" id="SSF46785">
    <property type="entry name" value="Winged helix' DNA-binding domain"/>
    <property type="match status" value="1"/>
</dbReference>
<keyword evidence="3" id="KW-0805">Transcription regulation</keyword>
<feature type="compositionally biased region" description="Polar residues" evidence="6">
    <location>
        <begin position="87"/>
        <end position="99"/>
    </location>
</feature>
<evidence type="ECO:0000313" key="9">
    <source>
        <dbReference type="Proteomes" id="UP000319732"/>
    </source>
</evidence>
<dbReference type="InterPro" id="IPR051446">
    <property type="entry name" value="HTH_trans_reg/aminotransferase"/>
</dbReference>
<evidence type="ECO:0000256" key="4">
    <source>
        <dbReference type="ARBA" id="ARBA00023125"/>
    </source>
</evidence>
<comment type="similarity">
    <text evidence="1">In the C-terminal section; belongs to the class-I pyridoxal-phosphate-dependent aminotransferase family.</text>
</comment>